<protein>
    <submittedName>
        <fullName evidence="3">FecR domain-containing protein</fullName>
    </submittedName>
</protein>
<dbReference type="InterPro" id="IPR006860">
    <property type="entry name" value="FecR"/>
</dbReference>
<comment type="caution">
    <text evidence="3">The sequence shown here is derived from an EMBL/GenBank/DDBJ whole genome shotgun (WGS) entry which is preliminary data.</text>
</comment>
<sequence>MQINSNTSTSPLKKSNAPLPVTCRSSYRPWGLPVLLVLASFCNFNWGCQENTTPGITSLMDSTETYILHEGTLGTRKNVTLADGTSVILNSNSTLLVPGSFPAKHRRVILDGEAFFAVPAADSPFVVKTDKLTATTAGTAFKIRSFITQQGATAYILDGKVKMVKSYHSPTDNQPEDLERGNMILANKEIDLMEKETFVPEEQEAWLKDSLVLQHVPLMATVRKLEEWYNTTITITGDASKVPDISGSFYRFTLQQTLAELGKNYHFTFKEKDGGIVIKF</sequence>
<dbReference type="EMBL" id="JBEXAC010000001">
    <property type="protein sequence ID" value="MET6998379.1"/>
    <property type="molecule type" value="Genomic_DNA"/>
</dbReference>
<dbReference type="InterPro" id="IPR012373">
    <property type="entry name" value="Ferrdict_sens_TM"/>
</dbReference>
<feature type="domain" description="FecR protein" evidence="1">
    <location>
        <begin position="74"/>
        <end position="162"/>
    </location>
</feature>
<evidence type="ECO:0000313" key="3">
    <source>
        <dbReference type="EMBL" id="MET6998379.1"/>
    </source>
</evidence>
<evidence type="ECO:0000259" key="2">
    <source>
        <dbReference type="Pfam" id="PF16344"/>
    </source>
</evidence>
<dbReference type="Pfam" id="PF16344">
    <property type="entry name" value="FecR_C"/>
    <property type="match status" value="1"/>
</dbReference>
<dbReference type="Gene3D" id="2.60.120.1440">
    <property type="match status" value="1"/>
</dbReference>
<gene>
    <name evidence="3" type="ORF">ABR189_13410</name>
</gene>
<dbReference type="Proteomes" id="UP001549749">
    <property type="component" value="Unassembled WGS sequence"/>
</dbReference>
<dbReference type="InterPro" id="IPR032508">
    <property type="entry name" value="FecR_C"/>
</dbReference>
<proteinExistence type="predicted"/>
<dbReference type="Pfam" id="PF04773">
    <property type="entry name" value="FecR"/>
    <property type="match status" value="1"/>
</dbReference>
<organism evidence="3 4">
    <name type="scientific">Chitinophaga defluvii</name>
    <dbReference type="NCBI Taxonomy" id="3163343"/>
    <lineage>
        <taxon>Bacteria</taxon>
        <taxon>Pseudomonadati</taxon>
        <taxon>Bacteroidota</taxon>
        <taxon>Chitinophagia</taxon>
        <taxon>Chitinophagales</taxon>
        <taxon>Chitinophagaceae</taxon>
        <taxon>Chitinophaga</taxon>
    </lineage>
</organism>
<reference evidence="3 4" key="1">
    <citation type="submission" date="2024-06" db="EMBL/GenBank/DDBJ databases">
        <title>Chitinophaga defluvii sp. nov., isolated from municipal sewage.</title>
        <authorList>
            <person name="Zhang L."/>
        </authorList>
    </citation>
    <scope>NUCLEOTIDE SEQUENCE [LARGE SCALE GENOMIC DNA]</scope>
    <source>
        <strain evidence="3 4">H8</strain>
    </source>
</reference>
<dbReference type="PANTHER" id="PTHR30273">
    <property type="entry name" value="PERIPLASMIC SIGNAL SENSOR AND SIGMA FACTOR ACTIVATOR FECR-RELATED"/>
    <property type="match status" value="1"/>
</dbReference>
<accession>A0ABV2T5U5</accession>
<feature type="domain" description="Protein FecR C-terminal" evidence="2">
    <location>
        <begin position="211"/>
        <end position="278"/>
    </location>
</feature>
<dbReference type="Gene3D" id="3.55.50.30">
    <property type="match status" value="1"/>
</dbReference>
<evidence type="ECO:0000259" key="1">
    <source>
        <dbReference type="Pfam" id="PF04773"/>
    </source>
</evidence>
<dbReference type="RefSeq" id="WP_354661014.1">
    <property type="nucleotide sequence ID" value="NZ_JBEXAC010000001.1"/>
</dbReference>
<keyword evidence="4" id="KW-1185">Reference proteome</keyword>
<dbReference type="PANTHER" id="PTHR30273:SF2">
    <property type="entry name" value="PROTEIN FECR"/>
    <property type="match status" value="1"/>
</dbReference>
<evidence type="ECO:0000313" key="4">
    <source>
        <dbReference type="Proteomes" id="UP001549749"/>
    </source>
</evidence>
<name>A0ABV2T5U5_9BACT</name>